<dbReference type="KEGG" id="vg:55613534"/>
<organism evidence="1 2">
    <name type="scientific">Vibrio phage 2 TSL-2019</name>
    <dbReference type="NCBI Taxonomy" id="2508172"/>
    <lineage>
        <taxon>Viruses</taxon>
        <taxon>Duplodnaviria</taxon>
        <taxon>Heunggongvirae</taxon>
        <taxon>Uroviricota</taxon>
        <taxon>Caudoviricetes</taxon>
        <taxon>Chimalliviridae</taxon>
        <taxon>Gorgonvirinae</taxon>
        <taxon>Aphroditevirus</taxon>
        <taxon>Aphroditevirus av2TSL2019</taxon>
    </lineage>
</organism>
<protein>
    <submittedName>
        <fullName evidence="1">Uncharacterized protein</fullName>
    </submittedName>
</protein>
<evidence type="ECO:0000313" key="2">
    <source>
        <dbReference type="Proteomes" id="UP000320660"/>
    </source>
</evidence>
<keyword evidence="2" id="KW-1185">Reference proteome</keyword>
<reference evidence="1 2" key="1">
    <citation type="submission" date="2019-01" db="EMBL/GenBank/DDBJ databases">
        <authorList>
            <person name="Le T.S."/>
            <person name="Kurtboke I."/>
        </authorList>
    </citation>
    <scope>NUCLEOTIDE SEQUENCE [LARGE SCALE GENOMIC DNA]</scope>
</reference>
<dbReference type="EMBL" id="MK368614">
    <property type="protein sequence ID" value="QAU04321.1"/>
    <property type="molecule type" value="Genomic_DNA"/>
</dbReference>
<sequence length="532" mass="61903">MLTALFDAGETYRNATRPAILDSIYSVLEYYQVREKDLTVYLNGEAQDARPMYSSPEDGPRSGQYTDFIFRNKLFAVAEVVTTEFNSGYGNMGRQLNNFPLWYNSFVRTNMVPIFEGRKVNVDCNVHFNTRQQAKNFRNRLQRIYDLQGAQPWFRAHIHYPVPYEFMLLTSHLKQLSEAAGLSSTEEEYPDWFIRHCTAPTSILTNAAGEHPIFGIKRRIENSELILEEPTIALVQRNQEVLGKYEVSFRYSFYWQELTNWKVTYPLMVNQLPISSDFVNSPLVEPGNPHSPFKFFELQAGDSIKGFDGTKHYYHARYPLYDPWFPPPNYDRVEPKVIVNFTVKNETTKQFLFNIKEIPGMQWNPIILQFILKYHDLITVRNNLVLWIQLYSDDLPVLQEDIELDAEGNLFLLRDPVIENNYRFVLNIDGMLGLLTDQGKRLIIEDDNYRLKVLPEVFPWWNWNTLKEAEEAGPWGTTGTPIPGWETGGKDYYDDHVVVTLEELEKAIDMIGALPEFPDTPSFMLDMSLVVR</sequence>
<name>A0A513PWJ4_9CAUD</name>
<dbReference type="RefSeq" id="YP_009843268.1">
    <property type="nucleotide sequence ID" value="NC_048747.1"/>
</dbReference>
<accession>A0A513PWJ4</accession>
<evidence type="ECO:0000313" key="1">
    <source>
        <dbReference type="EMBL" id="QAU04321.1"/>
    </source>
</evidence>
<dbReference type="Proteomes" id="UP000320660">
    <property type="component" value="Segment"/>
</dbReference>
<proteinExistence type="predicted"/>
<dbReference type="GeneID" id="55613534"/>